<dbReference type="InterPro" id="IPR045249">
    <property type="entry name" value="HARBI1-like"/>
</dbReference>
<gene>
    <name evidence="11" type="ORF">Bhyg_12527</name>
</gene>
<dbReference type="GO" id="GO:0046872">
    <property type="term" value="F:metal ion binding"/>
    <property type="evidence" value="ECO:0007669"/>
    <property type="project" value="UniProtKB-KW"/>
</dbReference>
<organism evidence="11 12">
    <name type="scientific">Pseudolycoriella hygida</name>
    <dbReference type="NCBI Taxonomy" id="35572"/>
    <lineage>
        <taxon>Eukaryota</taxon>
        <taxon>Metazoa</taxon>
        <taxon>Ecdysozoa</taxon>
        <taxon>Arthropoda</taxon>
        <taxon>Hexapoda</taxon>
        <taxon>Insecta</taxon>
        <taxon>Pterygota</taxon>
        <taxon>Neoptera</taxon>
        <taxon>Endopterygota</taxon>
        <taxon>Diptera</taxon>
        <taxon>Nematocera</taxon>
        <taxon>Sciaroidea</taxon>
        <taxon>Sciaridae</taxon>
        <taxon>Pseudolycoriella</taxon>
    </lineage>
</organism>
<evidence type="ECO:0000256" key="7">
    <source>
        <dbReference type="ARBA" id="ARBA00023242"/>
    </source>
</evidence>
<accession>A0A9Q0RZE0</accession>
<dbReference type="OrthoDB" id="1681765at2759"/>
<evidence type="ECO:0000256" key="5">
    <source>
        <dbReference type="ARBA" id="ARBA00022723"/>
    </source>
</evidence>
<dbReference type="GO" id="GO:0016787">
    <property type="term" value="F:hydrolase activity"/>
    <property type="evidence" value="ECO:0007669"/>
    <property type="project" value="UniProtKB-KW"/>
</dbReference>
<dbReference type="Pfam" id="PF13359">
    <property type="entry name" value="DDE_Tnp_4"/>
    <property type="match status" value="1"/>
</dbReference>
<proteinExistence type="inferred from homology"/>
<keyword evidence="6" id="KW-0378">Hydrolase</keyword>
<dbReference type="GO" id="GO:0005634">
    <property type="term" value="C:nucleus"/>
    <property type="evidence" value="ECO:0007669"/>
    <property type="project" value="UniProtKB-SubCell"/>
</dbReference>
<dbReference type="InterPro" id="IPR027806">
    <property type="entry name" value="HARBI1_dom"/>
</dbReference>
<comment type="cofactor">
    <cofactor evidence="1">
        <name>a divalent metal cation</name>
        <dbReference type="ChEBI" id="CHEBI:60240"/>
    </cofactor>
</comment>
<evidence type="ECO:0000256" key="8">
    <source>
        <dbReference type="SAM" id="MobiDB-lite"/>
    </source>
</evidence>
<evidence type="ECO:0000256" key="4">
    <source>
        <dbReference type="ARBA" id="ARBA00022722"/>
    </source>
</evidence>
<keyword evidence="12" id="KW-1185">Reference proteome</keyword>
<dbReference type="PANTHER" id="PTHR22930:SF269">
    <property type="entry name" value="NUCLEASE HARBI1-LIKE PROTEIN"/>
    <property type="match status" value="1"/>
</dbReference>
<keyword evidence="9" id="KW-1133">Transmembrane helix</keyword>
<feature type="transmembrane region" description="Helical" evidence="9">
    <location>
        <begin position="9"/>
        <end position="34"/>
    </location>
</feature>
<evidence type="ECO:0000256" key="9">
    <source>
        <dbReference type="SAM" id="Phobius"/>
    </source>
</evidence>
<evidence type="ECO:0000256" key="6">
    <source>
        <dbReference type="ARBA" id="ARBA00022801"/>
    </source>
</evidence>
<evidence type="ECO:0000256" key="2">
    <source>
        <dbReference type="ARBA" id="ARBA00004123"/>
    </source>
</evidence>
<evidence type="ECO:0000313" key="12">
    <source>
        <dbReference type="Proteomes" id="UP001151699"/>
    </source>
</evidence>
<keyword evidence="7" id="KW-0539">Nucleus</keyword>
<feature type="non-terminal residue" evidence="11">
    <location>
        <position position="409"/>
    </location>
</feature>
<name>A0A9Q0RZE0_9DIPT</name>
<evidence type="ECO:0000313" key="11">
    <source>
        <dbReference type="EMBL" id="KAJ6639780.1"/>
    </source>
</evidence>
<evidence type="ECO:0000259" key="10">
    <source>
        <dbReference type="Pfam" id="PF13359"/>
    </source>
</evidence>
<comment type="subcellular location">
    <subcellularLocation>
        <location evidence="2">Nucleus</location>
    </subcellularLocation>
</comment>
<feature type="region of interest" description="Disordered" evidence="8">
    <location>
        <begin position="372"/>
        <end position="409"/>
    </location>
</feature>
<feature type="compositionally biased region" description="Polar residues" evidence="8">
    <location>
        <begin position="398"/>
        <end position="409"/>
    </location>
</feature>
<protein>
    <submittedName>
        <fullName evidence="11">Protein ALP1-like</fullName>
    </submittedName>
</protein>
<evidence type="ECO:0000256" key="1">
    <source>
        <dbReference type="ARBA" id="ARBA00001968"/>
    </source>
</evidence>
<evidence type="ECO:0000256" key="3">
    <source>
        <dbReference type="ARBA" id="ARBA00006958"/>
    </source>
</evidence>
<keyword evidence="4" id="KW-0540">Nuclease</keyword>
<keyword evidence="9" id="KW-0472">Membrane</keyword>
<keyword evidence="9" id="KW-0812">Transmembrane</keyword>
<sequence length="409" mass="46213">MLTSDQRKIIAATAIIILITTISINRTIWVNLWLLKFGTESSGLWYEKVFDEWKKTDKERYRRTLRLTPSIFNELLAMVEPLIRKQNTKLRQSIPPEKRLAITLKYLASGETFYSLSSQFCVGASTLGDIVPETCKAIAVALKDFMKVPAEADEWRKIADDFYIKWDYPNCVGALDGKHVLVSSPPNSGTNFFNYQKTYSTILLALVDAHYRFTFVDIGSEGSVGDASIWNKSKLKANINSGGIGFPDPCVLPRSSGSSDAAKVPFHIVADRAFQLETTLMKPYSQVAVNSDFKKRIFNYRLSRARRCVENAFGILARRFQIFRAPIRSKIEISDFIILACLSLHNWLMTDRMRRSTYCVAGLEDEENIDGTFKPGSFRNDPPSTGLLPLRSQGGRKPTTSAQNMRDNI</sequence>
<dbReference type="GO" id="GO:0004518">
    <property type="term" value="F:nuclease activity"/>
    <property type="evidence" value="ECO:0007669"/>
    <property type="project" value="UniProtKB-KW"/>
</dbReference>
<dbReference type="Proteomes" id="UP001151699">
    <property type="component" value="Chromosome X"/>
</dbReference>
<comment type="caution">
    <text evidence="11">The sequence shown here is derived from an EMBL/GenBank/DDBJ whole genome shotgun (WGS) entry which is preliminary data.</text>
</comment>
<feature type="domain" description="DDE Tnp4" evidence="10">
    <location>
        <begin position="175"/>
        <end position="346"/>
    </location>
</feature>
<dbReference type="AlphaFoldDB" id="A0A9Q0RZE0"/>
<dbReference type="EMBL" id="WJQU01000003">
    <property type="protein sequence ID" value="KAJ6639780.1"/>
    <property type="molecule type" value="Genomic_DNA"/>
</dbReference>
<keyword evidence="5" id="KW-0479">Metal-binding</keyword>
<dbReference type="PANTHER" id="PTHR22930">
    <property type="match status" value="1"/>
</dbReference>
<comment type="similarity">
    <text evidence="3">Belongs to the HARBI1 family.</text>
</comment>
<reference evidence="11" key="1">
    <citation type="submission" date="2022-07" db="EMBL/GenBank/DDBJ databases">
        <authorList>
            <person name="Trinca V."/>
            <person name="Uliana J.V.C."/>
            <person name="Torres T.T."/>
            <person name="Ward R.J."/>
            <person name="Monesi N."/>
        </authorList>
    </citation>
    <scope>NUCLEOTIDE SEQUENCE</scope>
    <source>
        <strain evidence="11">HSMRA1968</strain>
        <tissue evidence="11">Whole embryos</tissue>
    </source>
</reference>